<evidence type="ECO:0000313" key="2">
    <source>
        <dbReference type="Proteomes" id="UP001150603"/>
    </source>
</evidence>
<reference evidence="1" key="1">
    <citation type="submission" date="2022-07" db="EMBL/GenBank/DDBJ databases">
        <title>Phylogenomic reconstructions and comparative analyses of Kickxellomycotina fungi.</title>
        <authorList>
            <person name="Reynolds N.K."/>
            <person name="Stajich J.E."/>
            <person name="Barry K."/>
            <person name="Grigoriev I.V."/>
            <person name="Crous P."/>
            <person name="Smith M.E."/>
        </authorList>
    </citation>
    <scope>NUCLEOTIDE SEQUENCE</scope>
    <source>
        <strain evidence="1">NRRL 5244</strain>
    </source>
</reference>
<protein>
    <submittedName>
        <fullName evidence="1">Uncharacterized protein</fullName>
    </submittedName>
</protein>
<dbReference type="Proteomes" id="UP001150603">
    <property type="component" value="Unassembled WGS sequence"/>
</dbReference>
<sequence>MPSIGSPSAVPTAPAVPAGRTRSESVDAEEQRRRQGVVRITHYLKYSPRGWIHPTAPTTGLGKALGLAGAQSEAPVFPFVLPPGAKESLAKDIVRLVSHLDTRGAPPTVMWSRNANIYDTEQSADEVRISYRLASWGVPSSSSSSSSSLMTHGRAESEGDEFVEIEVRIEHRVWAYGERAADGEERTMPASVEVTVEPFLESSAIACFVDPEADPHATRVWVRHRRSLFAPQPDKIRQILEWPTAAVVVRRQRITASSAVQAASRAEVSSLVVPAEAENPMLLPWSVPPRIVVNGAAAARVRYLRRDAHPNMLYARCQSIAAHDQQRILRSRHVPFVEPLPAAAVADSSAANSIARSVRSGSNADSTALSGHVLIRNYSVGTGLGSVAANQVTPGEFAQMTAACFASLRHEIEALDETSARARLVQAHMEGVDERASLMTAQETDGGGWASYKRHGLVDVYERIVESLHAEVPVTVAVGVLQGVGVEDVAMAMKDRSAWDSALFADLRELEYVLDDDIDDENSNMAGVSINYSHLNVPLLCSRRDALTVSMTQMAPFLPARKQLRQWQRSETNECGDLLGDYFDQTVTLVEASVPGSQPLASIARAHVPLYAVRIDPIDGFERAAGHNYAFPSCRVTIACCVDLAGSVPVALRRAYSAAIPEQHLSALFSRAKQPLPPCLVSPTRMHRVGLRSHDEVVVGEVSEENDVVFYRSFSARRVGNEDFEYGAREYSVALCLPKQESESEPESAPEAA</sequence>
<gene>
    <name evidence="1" type="ORF">FBU59_002807</name>
</gene>
<dbReference type="EMBL" id="JANBPW010001629">
    <property type="protein sequence ID" value="KAJ1943764.1"/>
    <property type="molecule type" value="Genomic_DNA"/>
</dbReference>
<evidence type="ECO:0000313" key="1">
    <source>
        <dbReference type="EMBL" id="KAJ1943764.1"/>
    </source>
</evidence>
<proteinExistence type="predicted"/>
<keyword evidence="2" id="KW-1185">Reference proteome</keyword>
<organism evidence="1 2">
    <name type="scientific">Linderina macrospora</name>
    <dbReference type="NCBI Taxonomy" id="4868"/>
    <lineage>
        <taxon>Eukaryota</taxon>
        <taxon>Fungi</taxon>
        <taxon>Fungi incertae sedis</taxon>
        <taxon>Zoopagomycota</taxon>
        <taxon>Kickxellomycotina</taxon>
        <taxon>Kickxellomycetes</taxon>
        <taxon>Kickxellales</taxon>
        <taxon>Kickxellaceae</taxon>
        <taxon>Linderina</taxon>
    </lineage>
</organism>
<comment type="caution">
    <text evidence="1">The sequence shown here is derived from an EMBL/GenBank/DDBJ whole genome shotgun (WGS) entry which is preliminary data.</text>
</comment>
<accession>A0ACC1JA64</accession>
<name>A0ACC1JA64_9FUNG</name>
<feature type="non-terminal residue" evidence="1">
    <location>
        <position position="753"/>
    </location>
</feature>